<dbReference type="RefSeq" id="WP_188951855.1">
    <property type="nucleotide sequence ID" value="NZ_BMIB01000002.1"/>
</dbReference>
<gene>
    <name evidence="1" type="ORF">GCM10011379_19620</name>
</gene>
<evidence type="ECO:0000313" key="1">
    <source>
        <dbReference type="EMBL" id="GGH65949.1"/>
    </source>
</evidence>
<dbReference type="EMBL" id="BMIB01000002">
    <property type="protein sequence ID" value="GGH65949.1"/>
    <property type="molecule type" value="Genomic_DNA"/>
</dbReference>
<organism evidence="1 2">
    <name type="scientific">Filimonas zeae</name>
    <dbReference type="NCBI Taxonomy" id="1737353"/>
    <lineage>
        <taxon>Bacteria</taxon>
        <taxon>Pseudomonadati</taxon>
        <taxon>Bacteroidota</taxon>
        <taxon>Chitinophagia</taxon>
        <taxon>Chitinophagales</taxon>
        <taxon>Chitinophagaceae</taxon>
        <taxon>Filimonas</taxon>
    </lineage>
</organism>
<sequence>MRNVFFILLLLSLSGCDTQQQEANANEAATAASPPLTFGTSYDQLLAKFTEINFDTLAVSPPDLENGDSPFMGIGLDSAMTALFPKEISGVDSSFAISKFALDADNTALIARVPGDYWSNRIVLLVFNHTRRQLHFKSDIAYNWGDAGDWETINSWLIRTKDNTLYQLTDDTSGSIEDGVEPEKAESIVSSEYYLLHIKPEITDTLSKDSTSLLQTYGHLLRARQ</sequence>
<reference evidence="1" key="1">
    <citation type="journal article" date="2014" name="Int. J. Syst. Evol. Microbiol.">
        <title>Complete genome sequence of Corynebacterium casei LMG S-19264T (=DSM 44701T), isolated from a smear-ripened cheese.</title>
        <authorList>
            <consortium name="US DOE Joint Genome Institute (JGI-PGF)"/>
            <person name="Walter F."/>
            <person name="Albersmeier A."/>
            <person name="Kalinowski J."/>
            <person name="Ruckert C."/>
        </authorList>
    </citation>
    <scope>NUCLEOTIDE SEQUENCE</scope>
    <source>
        <strain evidence="1">CGMCC 1.15290</strain>
    </source>
</reference>
<name>A0A917IYZ4_9BACT</name>
<dbReference type="PROSITE" id="PS51257">
    <property type="entry name" value="PROKAR_LIPOPROTEIN"/>
    <property type="match status" value="1"/>
</dbReference>
<evidence type="ECO:0000313" key="2">
    <source>
        <dbReference type="Proteomes" id="UP000627292"/>
    </source>
</evidence>
<accession>A0A917IYZ4</accession>
<evidence type="ECO:0008006" key="3">
    <source>
        <dbReference type="Google" id="ProtNLM"/>
    </source>
</evidence>
<proteinExistence type="predicted"/>
<dbReference type="Proteomes" id="UP000627292">
    <property type="component" value="Unassembled WGS sequence"/>
</dbReference>
<keyword evidence="2" id="KW-1185">Reference proteome</keyword>
<reference evidence="1" key="2">
    <citation type="submission" date="2020-09" db="EMBL/GenBank/DDBJ databases">
        <authorList>
            <person name="Sun Q."/>
            <person name="Zhou Y."/>
        </authorList>
    </citation>
    <scope>NUCLEOTIDE SEQUENCE</scope>
    <source>
        <strain evidence="1">CGMCC 1.15290</strain>
    </source>
</reference>
<dbReference type="AlphaFoldDB" id="A0A917IYZ4"/>
<comment type="caution">
    <text evidence="1">The sequence shown here is derived from an EMBL/GenBank/DDBJ whole genome shotgun (WGS) entry which is preliminary data.</text>
</comment>
<protein>
    <recommendedName>
        <fullName evidence="3">Lipoprotein</fullName>
    </recommendedName>
</protein>